<accession>A0AAE0BFB6</accession>
<dbReference type="EMBL" id="LGRX02035483">
    <property type="protein sequence ID" value="KAK3234582.1"/>
    <property type="molecule type" value="Genomic_DNA"/>
</dbReference>
<proteinExistence type="predicted"/>
<dbReference type="Proteomes" id="UP001190700">
    <property type="component" value="Unassembled WGS sequence"/>
</dbReference>
<feature type="region of interest" description="Disordered" evidence="1">
    <location>
        <begin position="1"/>
        <end position="21"/>
    </location>
</feature>
<evidence type="ECO:0000313" key="2">
    <source>
        <dbReference type="EMBL" id="KAK3234582.1"/>
    </source>
</evidence>
<evidence type="ECO:0000256" key="1">
    <source>
        <dbReference type="SAM" id="MobiDB-lite"/>
    </source>
</evidence>
<gene>
    <name evidence="2" type="ORF">CYMTET_55133</name>
</gene>
<keyword evidence="3" id="KW-1185">Reference proteome</keyword>
<name>A0AAE0BFB6_9CHLO</name>
<dbReference type="AlphaFoldDB" id="A0AAE0BFB6"/>
<comment type="caution">
    <text evidence="2">The sequence shown here is derived from an EMBL/GenBank/DDBJ whole genome shotgun (WGS) entry which is preliminary data.</text>
</comment>
<sequence length="248" mass="28060">MSTFKTFKSPSVPQNHPSTGEASAALELPTFKPVFADSLRGQSVVLAFKLVDTTENEHIINRIAVRLTCPRNCNIPGVFPSGQICHVELMMQVTEDDWRMFSINMMEGKRASADAPAVYEWGKVHVRSILPCKMDRYAYVSVSIPRERQHRMYTFLLSQLNGEFNFPGYLMNYIMPCAVGQRYGHKLKTGKKYRWMCAELIWSTLQVGLLGGSDQHVACRMSPNSIYEFCRNSKECCGTTNPIAKVNT</sequence>
<protein>
    <submittedName>
        <fullName evidence="2">Uncharacterized protein</fullName>
    </submittedName>
</protein>
<evidence type="ECO:0000313" key="3">
    <source>
        <dbReference type="Proteomes" id="UP001190700"/>
    </source>
</evidence>
<reference evidence="2 3" key="1">
    <citation type="journal article" date="2015" name="Genome Biol. Evol.">
        <title>Comparative Genomics of a Bacterivorous Green Alga Reveals Evolutionary Causalities and Consequences of Phago-Mixotrophic Mode of Nutrition.</title>
        <authorList>
            <person name="Burns J.A."/>
            <person name="Paasch A."/>
            <person name="Narechania A."/>
            <person name="Kim E."/>
        </authorList>
    </citation>
    <scope>NUCLEOTIDE SEQUENCE [LARGE SCALE GENOMIC DNA]</scope>
    <source>
        <strain evidence="2 3">PLY_AMNH</strain>
    </source>
</reference>
<organism evidence="2 3">
    <name type="scientific">Cymbomonas tetramitiformis</name>
    <dbReference type="NCBI Taxonomy" id="36881"/>
    <lineage>
        <taxon>Eukaryota</taxon>
        <taxon>Viridiplantae</taxon>
        <taxon>Chlorophyta</taxon>
        <taxon>Pyramimonadophyceae</taxon>
        <taxon>Pyramimonadales</taxon>
        <taxon>Pyramimonadaceae</taxon>
        <taxon>Cymbomonas</taxon>
    </lineage>
</organism>